<gene>
    <name evidence="2" type="ORF">GBK04_03605</name>
</gene>
<reference evidence="2 3" key="1">
    <citation type="submission" date="2019-10" db="EMBL/GenBank/DDBJ databases">
        <title>Draft Genome Sequence of Cytophagaceae sp. SJW1-29.</title>
        <authorList>
            <person name="Choi A."/>
        </authorList>
    </citation>
    <scope>NUCLEOTIDE SEQUENCE [LARGE SCALE GENOMIC DNA]</scope>
    <source>
        <strain evidence="2 3">SJW1-29</strain>
    </source>
</reference>
<proteinExistence type="predicted"/>
<evidence type="ECO:0000313" key="2">
    <source>
        <dbReference type="EMBL" id="MPR32455.1"/>
    </source>
</evidence>
<keyword evidence="1" id="KW-0472">Membrane</keyword>
<comment type="caution">
    <text evidence="2">The sequence shown here is derived from an EMBL/GenBank/DDBJ whole genome shotgun (WGS) entry which is preliminary data.</text>
</comment>
<organism evidence="2 3">
    <name type="scientific">Salmonirosea aquatica</name>
    <dbReference type="NCBI Taxonomy" id="2654236"/>
    <lineage>
        <taxon>Bacteria</taxon>
        <taxon>Pseudomonadati</taxon>
        <taxon>Bacteroidota</taxon>
        <taxon>Cytophagia</taxon>
        <taxon>Cytophagales</taxon>
        <taxon>Spirosomataceae</taxon>
        <taxon>Salmonirosea</taxon>
    </lineage>
</organism>
<accession>A0A7C9BGB9</accession>
<evidence type="ECO:0000256" key="1">
    <source>
        <dbReference type="SAM" id="Phobius"/>
    </source>
</evidence>
<keyword evidence="3" id="KW-1185">Reference proteome</keyword>
<name>A0A7C9BGB9_9BACT</name>
<protein>
    <submittedName>
        <fullName evidence="2">Uncharacterized protein</fullName>
    </submittedName>
</protein>
<dbReference type="EMBL" id="WHLY01000002">
    <property type="protein sequence ID" value="MPR32455.1"/>
    <property type="molecule type" value="Genomic_DNA"/>
</dbReference>
<evidence type="ECO:0000313" key="3">
    <source>
        <dbReference type="Proteomes" id="UP000479293"/>
    </source>
</evidence>
<keyword evidence="1" id="KW-1133">Transmembrane helix</keyword>
<keyword evidence="1" id="KW-0812">Transmembrane</keyword>
<dbReference type="Proteomes" id="UP000479293">
    <property type="component" value="Unassembled WGS sequence"/>
</dbReference>
<sequence length="77" mass="8386">MSEPNKNRKTFIVVFIIFLLIIIFLVIDMASRTTAPWNRTKGTGTDAIPGAVAPGALPLSDSVVLDSLLPDTTYHQD</sequence>
<feature type="transmembrane region" description="Helical" evidence="1">
    <location>
        <begin position="12"/>
        <end position="31"/>
    </location>
</feature>
<dbReference type="RefSeq" id="WP_152756927.1">
    <property type="nucleotide sequence ID" value="NZ_WHLY01000002.1"/>
</dbReference>
<dbReference type="AlphaFoldDB" id="A0A7C9BGB9"/>